<gene>
    <name evidence="2" type="ORF">L596_010641</name>
</gene>
<comment type="caution">
    <text evidence="2">The sequence shown here is derived from an EMBL/GenBank/DDBJ whole genome shotgun (WGS) entry which is preliminary data.</text>
</comment>
<feature type="compositionally biased region" description="Basic and acidic residues" evidence="1">
    <location>
        <begin position="167"/>
        <end position="184"/>
    </location>
</feature>
<organism evidence="2 3">
    <name type="scientific">Steinernema carpocapsae</name>
    <name type="common">Entomopathogenic nematode</name>
    <dbReference type="NCBI Taxonomy" id="34508"/>
    <lineage>
        <taxon>Eukaryota</taxon>
        <taxon>Metazoa</taxon>
        <taxon>Ecdysozoa</taxon>
        <taxon>Nematoda</taxon>
        <taxon>Chromadorea</taxon>
        <taxon>Rhabditida</taxon>
        <taxon>Tylenchina</taxon>
        <taxon>Panagrolaimomorpha</taxon>
        <taxon>Strongyloidoidea</taxon>
        <taxon>Steinernematidae</taxon>
        <taxon>Steinernema</taxon>
    </lineage>
</organism>
<keyword evidence="3" id="KW-1185">Reference proteome</keyword>
<sequence>MGLENRPNSTQIVDDNNHVKRLNPGALVGIFSKERCRELERNDHHYSSKTLPKMLRFYHKKVPRMRNTISPERADPKRCPAKIPGKQVRIQEIQVKPEELKRELPRKRKMTEPVKPNRFQKVHKKLKPMEQTLEDPKRELFGHQKFCGMSNYSYRTSMRDFGAGKPQESDESRTLQPFHSEEPGQRSPRVIQPRGTGALPNPGCQRSHDQENASVGQD</sequence>
<evidence type="ECO:0000256" key="1">
    <source>
        <dbReference type="SAM" id="MobiDB-lite"/>
    </source>
</evidence>
<dbReference type="AlphaFoldDB" id="A0A4U5PJ27"/>
<reference evidence="2 3" key="1">
    <citation type="journal article" date="2015" name="Genome Biol.">
        <title>Comparative genomics of Steinernema reveals deeply conserved gene regulatory networks.</title>
        <authorList>
            <person name="Dillman A.R."/>
            <person name="Macchietto M."/>
            <person name="Porter C.F."/>
            <person name="Rogers A."/>
            <person name="Williams B."/>
            <person name="Antoshechkin I."/>
            <person name="Lee M.M."/>
            <person name="Goodwin Z."/>
            <person name="Lu X."/>
            <person name="Lewis E.E."/>
            <person name="Goodrich-Blair H."/>
            <person name="Stock S.P."/>
            <person name="Adams B.J."/>
            <person name="Sternberg P.W."/>
            <person name="Mortazavi A."/>
        </authorList>
    </citation>
    <scope>NUCLEOTIDE SEQUENCE [LARGE SCALE GENOMIC DNA]</scope>
    <source>
        <strain evidence="2 3">ALL</strain>
    </source>
</reference>
<evidence type="ECO:0000313" key="2">
    <source>
        <dbReference type="EMBL" id="TKR96649.1"/>
    </source>
</evidence>
<proteinExistence type="predicted"/>
<dbReference type="Proteomes" id="UP000298663">
    <property type="component" value="Unassembled WGS sequence"/>
</dbReference>
<accession>A0A4U5PJ27</accession>
<feature type="region of interest" description="Disordered" evidence="1">
    <location>
        <begin position="158"/>
        <end position="218"/>
    </location>
</feature>
<evidence type="ECO:0000313" key="3">
    <source>
        <dbReference type="Proteomes" id="UP000298663"/>
    </source>
</evidence>
<protein>
    <submittedName>
        <fullName evidence="2">Uncharacterized protein</fullName>
    </submittedName>
</protein>
<dbReference type="EMBL" id="AZBU02000002">
    <property type="protein sequence ID" value="TKR96649.1"/>
    <property type="molecule type" value="Genomic_DNA"/>
</dbReference>
<name>A0A4U5PJ27_STECR</name>
<reference evidence="2 3" key="2">
    <citation type="journal article" date="2019" name="G3 (Bethesda)">
        <title>Hybrid Assembly of the Genome of the Entomopathogenic Nematode Steinernema carpocapsae Identifies the X-Chromosome.</title>
        <authorList>
            <person name="Serra L."/>
            <person name="Macchietto M."/>
            <person name="Macias-Munoz A."/>
            <person name="McGill C.J."/>
            <person name="Rodriguez I.M."/>
            <person name="Rodriguez B."/>
            <person name="Murad R."/>
            <person name="Mortazavi A."/>
        </authorList>
    </citation>
    <scope>NUCLEOTIDE SEQUENCE [LARGE SCALE GENOMIC DNA]</scope>
    <source>
        <strain evidence="2 3">ALL</strain>
    </source>
</reference>